<keyword evidence="1" id="KW-1133">Transmembrane helix</keyword>
<evidence type="ECO:0000313" key="2">
    <source>
        <dbReference type="EMBL" id="QLG62004.1"/>
    </source>
</evidence>
<dbReference type="GeneID" id="56037758"/>
<feature type="transmembrane region" description="Helical" evidence="1">
    <location>
        <begin position="185"/>
        <end position="208"/>
    </location>
</feature>
<dbReference type="AlphaFoldDB" id="A0A7D5QH58"/>
<evidence type="ECO:0000313" key="3">
    <source>
        <dbReference type="Proteomes" id="UP000509626"/>
    </source>
</evidence>
<feature type="transmembrane region" description="Helical" evidence="1">
    <location>
        <begin position="70"/>
        <end position="88"/>
    </location>
</feature>
<sequence>MTLSRDARVSPRHVAEGLLLLSIPVILASIYYWTSLSFQNGLALDHTAPRWYAFWTNSLVHDHRPGDGHLLNNIGIYLILIIPCWLLYRVRNVERRFWTGLLLMLTVGPLIVSGSSYIAYNEIVGLSIQNDRGFSGVVGAIDGFLLVSVLQTIADEQEEPIAMLSLGLFFGYIFAWLGATTSRIGALALGVGIWVVTYASTFTEYVAAPGQLSQWAENNFMLSVLLVCAAFVSVHGFAIALPPEIVSSSGGLINIVSHGAGILFGMATHIGVRYIDLTDVESPVMT</sequence>
<dbReference type="OrthoDB" id="350734at2157"/>
<dbReference type="RefSeq" id="WP_179268589.1">
    <property type="nucleotide sequence ID" value="NZ_CP058579.1"/>
</dbReference>
<feature type="transmembrane region" description="Helical" evidence="1">
    <location>
        <begin position="252"/>
        <end position="272"/>
    </location>
</feature>
<name>A0A7D5QH58_9EURY</name>
<organism evidence="2 3">
    <name type="scientific">Halorarum salinum</name>
    <dbReference type="NCBI Taxonomy" id="2743089"/>
    <lineage>
        <taxon>Archaea</taxon>
        <taxon>Methanobacteriati</taxon>
        <taxon>Methanobacteriota</taxon>
        <taxon>Stenosarchaea group</taxon>
        <taxon>Halobacteria</taxon>
        <taxon>Halobacteriales</taxon>
        <taxon>Haloferacaceae</taxon>
        <taxon>Halorarum</taxon>
    </lineage>
</organism>
<evidence type="ECO:0000256" key="1">
    <source>
        <dbReference type="SAM" id="Phobius"/>
    </source>
</evidence>
<feature type="transmembrane region" description="Helical" evidence="1">
    <location>
        <begin position="100"/>
        <end position="120"/>
    </location>
</feature>
<accession>A0A7D5QH58</accession>
<dbReference type="KEGG" id="halu:HUG12_09825"/>
<keyword evidence="1" id="KW-0812">Transmembrane</keyword>
<dbReference type="Proteomes" id="UP000509626">
    <property type="component" value="Chromosome"/>
</dbReference>
<evidence type="ECO:0008006" key="4">
    <source>
        <dbReference type="Google" id="ProtNLM"/>
    </source>
</evidence>
<feature type="transmembrane region" description="Helical" evidence="1">
    <location>
        <begin position="14"/>
        <end position="34"/>
    </location>
</feature>
<keyword evidence="1" id="KW-0472">Membrane</keyword>
<proteinExistence type="predicted"/>
<protein>
    <recommendedName>
        <fullName evidence="4">Rhomboid family intramembrane serine protease</fullName>
    </recommendedName>
</protein>
<reference evidence="2 3" key="1">
    <citation type="submission" date="2020-06" db="EMBL/GenBank/DDBJ databases">
        <title>NJ-3-1, isolated from saline soil.</title>
        <authorList>
            <person name="Cui H.L."/>
            <person name="Shi X."/>
        </authorList>
    </citation>
    <scope>NUCLEOTIDE SEQUENCE [LARGE SCALE GENOMIC DNA]</scope>
    <source>
        <strain evidence="2 3">NJ-3-1</strain>
    </source>
</reference>
<feature type="transmembrane region" description="Helical" evidence="1">
    <location>
        <begin position="161"/>
        <end position="179"/>
    </location>
</feature>
<gene>
    <name evidence="2" type="ORF">HUG12_09825</name>
</gene>
<feature type="transmembrane region" description="Helical" evidence="1">
    <location>
        <begin position="132"/>
        <end position="154"/>
    </location>
</feature>
<feature type="transmembrane region" description="Helical" evidence="1">
    <location>
        <begin position="220"/>
        <end position="240"/>
    </location>
</feature>
<keyword evidence="3" id="KW-1185">Reference proteome</keyword>
<dbReference type="EMBL" id="CP058579">
    <property type="protein sequence ID" value="QLG62004.1"/>
    <property type="molecule type" value="Genomic_DNA"/>
</dbReference>